<dbReference type="OrthoDB" id="181615at2"/>
<dbReference type="InterPro" id="IPR005181">
    <property type="entry name" value="SASA"/>
</dbReference>
<keyword evidence="4" id="KW-1185">Reference proteome</keyword>
<dbReference type="GO" id="GO:0016788">
    <property type="term" value="F:hydrolase activity, acting on ester bonds"/>
    <property type="evidence" value="ECO:0007669"/>
    <property type="project" value="UniProtKB-ARBA"/>
</dbReference>
<gene>
    <name evidence="3" type="ORF">DES53_12014</name>
</gene>
<dbReference type="InterPro" id="IPR036514">
    <property type="entry name" value="SGNH_hydro_sf"/>
</dbReference>
<dbReference type="Proteomes" id="UP000253426">
    <property type="component" value="Unassembled WGS sequence"/>
</dbReference>
<feature type="domain" description="Sialate O-acetylesterase" evidence="2">
    <location>
        <begin position="187"/>
        <end position="288"/>
    </location>
</feature>
<keyword evidence="1" id="KW-0378">Hydrolase</keyword>
<evidence type="ECO:0000313" key="4">
    <source>
        <dbReference type="Proteomes" id="UP000253426"/>
    </source>
</evidence>
<comment type="caution">
    <text evidence="3">The sequence shown here is derived from an EMBL/GenBank/DDBJ whole genome shotgun (WGS) entry which is preliminary data.</text>
</comment>
<dbReference type="RefSeq" id="WP_113962196.1">
    <property type="nucleotide sequence ID" value="NZ_QNRR01000020.1"/>
</dbReference>
<evidence type="ECO:0000259" key="2">
    <source>
        <dbReference type="Pfam" id="PF03629"/>
    </source>
</evidence>
<dbReference type="PANTHER" id="PTHR31988">
    <property type="entry name" value="ESTERASE, PUTATIVE (DUF303)-RELATED"/>
    <property type="match status" value="1"/>
</dbReference>
<organism evidence="3 4">
    <name type="scientific">Roseimicrobium gellanilyticum</name>
    <dbReference type="NCBI Taxonomy" id="748857"/>
    <lineage>
        <taxon>Bacteria</taxon>
        <taxon>Pseudomonadati</taxon>
        <taxon>Verrucomicrobiota</taxon>
        <taxon>Verrucomicrobiia</taxon>
        <taxon>Verrucomicrobiales</taxon>
        <taxon>Verrucomicrobiaceae</taxon>
        <taxon>Roseimicrobium</taxon>
    </lineage>
</organism>
<name>A0A366H2Z5_9BACT</name>
<dbReference type="Gene3D" id="3.40.50.1110">
    <property type="entry name" value="SGNH hydrolase"/>
    <property type="match status" value="1"/>
</dbReference>
<dbReference type="PANTHER" id="PTHR31988:SF19">
    <property type="entry name" value="9-O-ACETYL-N-ACETYLNEURAMINIC ACID DEACETYLASE-RELATED"/>
    <property type="match status" value="1"/>
</dbReference>
<evidence type="ECO:0000256" key="1">
    <source>
        <dbReference type="ARBA" id="ARBA00022801"/>
    </source>
</evidence>
<sequence length="413" mass="45682">MKPTFIIMALSALICVEAVALEKKPLKVYILAGQSNMEGHAKVETFDYIGDDPATAPLLKMMRGPDGKPAVCEGTWISYLTGVGQNNGEGVGKLMAGYGSRRNPQEDGGKIGPEFTFGLTMDAAHTEPVLIIKTAWGGKSLHTDFRPPRAGVYELNDYQKKLYYGPPGHGVPKDMNLWLAEKSRDTGHYYRLMVDHVKKVLADPKRACPAYDPAQGYEIAGFVWLQGWNDMVDGHTYPARGKPGRFDLYSNLLKHFIRDVRRDLDAPTMPFVIGVMGVGGVKAEMDTVEFRKAMAAPASLPEFKGNVFAVETAPFWSEELDAIDKKHAKVRQMRGLLDSKHKDYSNADGTMTEEQKRQYMKNFEGELISEAEVALWNRGASNAGYHYLGCAKTFALMGRAFAEALLANEKSAL</sequence>
<dbReference type="AlphaFoldDB" id="A0A366H2Z5"/>
<dbReference type="InterPro" id="IPR052940">
    <property type="entry name" value="Carb_Esterase_6"/>
</dbReference>
<accession>A0A366H2Z5</accession>
<proteinExistence type="predicted"/>
<dbReference type="EMBL" id="QNRR01000020">
    <property type="protein sequence ID" value="RBP35646.1"/>
    <property type="molecule type" value="Genomic_DNA"/>
</dbReference>
<dbReference type="SUPFAM" id="SSF52266">
    <property type="entry name" value="SGNH hydrolase"/>
    <property type="match status" value="1"/>
</dbReference>
<dbReference type="Pfam" id="PF03629">
    <property type="entry name" value="SASA"/>
    <property type="match status" value="1"/>
</dbReference>
<reference evidence="3 4" key="1">
    <citation type="submission" date="2018-06" db="EMBL/GenBank/DDBJ databases">
        <title>Genomic Encyclopedia of Type Strains, Phase IV (KMG-IV): sequencing the most valuable type-strain genomes for metagenomic binning, comparative biology and taxonomic classification.</title>
        <authorList>
            <person name="Goeker M."/>
        </authorList>
    </citation>
    <scope>NUCLEOTIDE SEQUENCE [LARGE SCALE GENOMIC DNA]</scope>
    <source>
        <strain evidence="3 4">DSM 25532</strain>
    </source>
</reference>
<protein>
    <submittedName>
        <fullName evidence="3">Carbohydrate esterase-like sialic acid-specific acetylesterase</fullName>
    </submittedName>
</protein>
<evidence type="ECO:0000313" key="3">
    <source>
        <dbReference type="EMBL" id="RBP35646.1"/>
    </source>
</evidence>